<dbReference type="GeneID" id="55533717"/>
<protein>
    <submittedName>
        <fullName evidence="1">Uncharacterized protein</fullName>
    </submittedName>
</protein>
<dbReference type="KEGG" id="phs:C2L64_36070"/>
<organism evidence="1 4">
    <name type="scientific">Paraburkholderia hospita</name>
    <dbReference type="NCBI Taxonomy" id="169430"/>
    <lineage>
        <taxon>Bacteria</taxon>
        <taxon>Pseudomonadati</taxon>
        <taxon>Pseudomonadota</taxon>
        <taxon>Betaproteobacteria</taxon>
        <taxon>Burkholderiales</taxon>
        <taxon>Burkholderiaceae</taxon>
        <taxon>Paraburkholderia</taxon>
    </lineage>
</organism>
<gene>
    <name evidence="1" type="ORF">C2L64_36070</name>
    <name evidence="2" type="ORF">WQE_35031</name>
</gene>
<evidence type="ECO:0000313" key="3">
    <source>
        <dbReference type="Proteomes" id="UP000004980"/>
    </source>
</evidence>
<evidence type="ECO:0000313" key="4">
    <source>
        <dbReference type="Proteomes" id="UP000236649"/>
    </source>
</evidence>
<dbReference type="EMBL" id="CP026107">
    <property type="protein sequence ID" value="AUT73744.1"/>
    <property type="molecule type" value="Genomic_DNA"/>
</dbReference>
<name>A0AAJ5BX38_9BURK</name>
<dbReference type="RefSeq" id="WP_007589427.1">
    <property type="nucleotide sequence ID" value="NZ_AKAU01000197.1"/>
</dbReference>
<evidence type="ECO:0000313" key="1">
    <source>
        <dbReference type="EMBL" id="AUT73744.1"/>
    </source>
</evidence>
<evidence type="ECO:0000313" key="2">
    <source>
        <dbReference type="EMBL" id="EIM96348.1"/>
    </source>
</evidence>
<dbReference type="Proteomes" id="UP000236649">
    <property type="component" value="Chromosome 3"/>
</dbReference>
<dbReference type="Proteomes" id="UP000004980">
    <property type="component" value="Unassembled WGS sequence"/>
</dbReference>
<reference evidence="2 3" key="1">
    <citation type="journal article" date="2012" name="J. Bacteriol.">
        <title>Draft Genome Sequence of the Soil Bacterium Burkholderia terrae Strain BS001, Which Interacts with Fungal Surface Structures.</title>
        <authorList>
            <person name="Nazir R."/>
            <person name="Hansen M.A."/>
            <person name="Sorensen S."/>
            <person name="van Elsas J.D."/>
        </authorList>
    </citation>
    <scope>NUCLEOTIDE SEQUENCE [LARGE SCALE GENOMIC DNA]</scope>
    <source>
        <strain evidence="2 3">BS001</strain>
    </source>
</reference>
<dbReference type="EMBL" id="AKAU01000197">
    <property type="protein sequence ID" value="EIM96348.1"/>
    <property type="molecule type" value="Genomic_DNA"/>
</dbReference>
<proteinExistence type="predicted"/>
<keyword evidence="3" id="KW-1185">Reference proteome</keyword>
<sequence length="76" mass="8555">MKAFVRRRIRLRRKKSNKRRDLVGPFLQEDTLRAERLAGSGTITCDIKVSDVDGISEAFEPESKLNALESHAVTLG</sequence>
<dbReference type="AlphaFoldDB" id="A0AAJ5BX38"/>
<accession>A0AAJ5BX38</accession>
<reference evidence="1 4" key="2">
    <citation type="submission" date="2018-01" db="EMBL/GenBank/DDBJ databases">
        <title>Species boundaries and ecological features among Paraburkholderia terrae DSMZ17804T, P. hospita DSMZ17164T and P. caribensis DSMZ13236T.</title>
        <authorList>
            <person name="Pratama A.A."/>
        </authorList>
    </citation>
    <scope>NUCLEOTIDE SEQUENCE [LARGE SCALE GENOMIC DNA]</scope>
    <source>
        <strain evidence="1 4">DSM 17164</strain>
    </source>
</reference>